<dbReference type="KEGG" id="vg:55618650"/>
<dbReference type="EMBL" id="MK967380">
    <property type="protein sequence ID" value="QDM56033.1"/>
    <property type="molecule type" value="Genomic_DNA"/>
</dbReference>
<protein>
    <submittedName>
        <fullName evidence="2">Minor tail protein</fullName>
    </submittedName>
</protein>
<accession>A0A515MH79</accession>
<gene>
    <name evidence="2" type="primary">18</name>
    <name evidence="2" type="ORF">SEA_SLEEPYHEAD_18</name>
</gene>
<evidence type="ECO:0000259" key="1">
    <source>
        <dbReference type="Pfam" id="PF14594"/>
    </source>
</evidence>
<name>A0A515MH79_9CAUD</name>
<reference evidence="2 3" key="1">
    <citation type="submission" date="2019-05" db="EMBL/GenBank/DDBJ databases">
        <authorList>
            <person name="Andrick R."/>
            <person name="Dugal D."/>
            <person name="Kinney M."/>
            <person name="Taplin D."/>
            <person name="Molloy S.D."/>
            <person name="Garlena R.A."/>
            <person name="Russell D.A."/>
            <person name="Pope W.H."/>
            <person name="Jacobs-Sera D."/>
            <person name="Hatfull G.F."/>
        </authorList>
    </citation>
    <scope>NUCLEOTIDE SEQUENCE [LARGE SCALE GENOMIC DNA]</scope>
</reference>
<evidence type="ECO:0000313" key="3">
    <source>
        <dbReference type="Proteomes" id="UP000320841"/>
    </source>
</evidence>
<dbReference type="RefSeq" id="YP_009848232.1">
    <property type="nucleotide sequence ID" value="NC_048782.1"/>
</dbReference>
<organism evidence="2 3">
    <name type="scientific">Rhodococcus phage Sleepyhead</name>
    <dbReference type="NCBI Taxonomy" id="2591131"/>
    <lineage>
        <taxon>Viruses</taxon>
        <taxon>Duplodnaviria</taxon>
        <taxon>Heunggongvirae</taxon>
        <taxon>Uroviricota</taxon>
        <taxon>Caudoviricetes</taxon>
        <taxon>Sleepyheadvirus</taxon>
        <taxon>Sleepyheadvirus sleepyhead</taxon>
    </lineage>
</organism>
<dbReference type="GeneID" id="55618650"/>
<dbReference type="Pfam" id="PF14594">
    <property type="entry name" value="Sipho_Gp37"/>
    <property type="match status" value="1"/>
</dbReference>
<proteinExistence type="predicted"/>
<dbReference type="InterPro" id="IPR029432">
    <property type="entry name" value="Gp28/Gp37-like_dom"/>
</dbReference>
<sequence length="526" mass="59546">MSVLSAVSEKITARREKEERDHNARDRIGLCDKEWRLVTEIVGEEEVDFGKMVNDTEEGRFVLPGDHPWNDWLVYQNTVEEDIHFYVEPIDNPEKRIGYKVIDIEVEFNADDGYERVTVIGLEDIEHVKNNLAWANTLAPLEFQLPKSDVQAKRAKTAVRSYLFRNFLREYQPGWLPHPFNLWDKTYWKNNIDPSKWKVLIAPQIGPDTSEWTVLAARFDNLWDLIKATLEDAGLMLTTQRWMPGDSQPFPDYCILTEPTLIIDVVEASFVSGATGTFLDPILDLVRVVFPDGTSETVTIADPNSGQVPPAGVNPPVVIWRRSQHQGLVNSKMGIHHATGHTVIIGGKSPQWVNNSVKLLLNSALAYIGLLIGLPALGLGIFDRAVEDVILAWQRFTNTKRKQSMGSHSYRQTYAPGDAWSLSGLQGGRVALHEKRGFISFTAGVIDGVPYRIGQDVDLGHRCGFEIGKRIWLSYVVKKRRRWSRTQPPVWEITIGDSREDELPGSSALRLIETLHAESTRYQNLI</sequence>
<evidence type="ECO:0000313" key="2">
    <source>
        <dbReference type="EMBL" id="QDM56033.1"/>
    </source>
</evidence>
<feature type="domain" description="Gp28/Gp37-like" evidence="1">
    <location>
        <begin position="30"/>
        <end position="497"/>
    </location>
</feature>
<dbReference type="Proteomes" id="UP000320841">
    <property type="component" value="Segment"/>
</dbReference>
<keyword evidence="3" id="KW-1185">Reference proteome</keyword>